<reference evidence="1" key="1">
    <citation type="submission" date="2023-08" db="EMBL/GenBank/DDBJ databases">
        <title>A de novo genome assembly of Solanum verrucosum Schlechtendal, a Mexican diploid species geographically isolated from the other diploid A-genome species in potato relatives.</title>
        <authorList>
            <person name="Hosaka K."/>
        </authorList>
    </citation>
    <scope>NUCLEOTIDE SEQUENCE</scope>
    <source>
        <tissue evidence="1">Young leaves</tissue>
    </source>
</reference>
<gene>
    <name evidence="1" type="ORF">MTR67_052143</name>
</gene>
<accession>A0AAF1A2N5</accession>
<evidence type="ECO:0000313" key="1">
    <source>
        <dbReference type="EMBL" id="WMV58758.1"/>
    </source>
</evidence>
<proteinExistence type="predicted"/>
<protein>
    <submittedName>
        <fullName evidence="1">Uncharacterized protein</fullName>
    </submittedName>
</protein>
<name>A0AAF1A2N5_SOLVR</name>
<organism evidence="1 2">
    <name type="scientific">Solanum verrucosum</name>
    <dbReference type="NCBI Taxonomy" id="315347"/>
    <lineage>
        <taxon>Eukaryota</taxon>
        <taxon>Viridiplantae</taxon>
        <taxon>Streptophyta</taxon>
        <taxon>Embryophyta</taxon>
        <taxon>Tracheophyta</taxon>
        <taxon>Spermatophyta</taxon>
        <taxon>Magnoliopsida</taxon>
        <taxon>eudicotyledons</taxon>
        <taxon>Gunneridae</taxon>
        <taxon>Pentapetalae</taxon>
        <taxon>asterids</taxon>
        <taxon>lamiids</taxon>
        <taxon>Solanales</taxon>
        <taxon>Solanaceae</taxon>
        <taxon>Solanoideae</taxon>
        <taxon>Solaneae</taxon>
        <taxon>Solanum</taxon>
    </lineage>
</organism>
<keyword evidence="2" id="KW-1185">Reference proteome</keyword>
<dbReference type="Proteomes" id="UP001234989">
    <property type="component" value="Chromosome 12"/>
</dbReference>
<dbReference type="EMBL" id="CP133623">
    <property type="protein sequence ID" value="WMV58758.1"/>
    <property type="molecule type" value="Genomic_DNA"/>
</dbReference>
<dbReference type="AlphaFoldDB" id="A0AAF1A2N5"/>
<evidence type="ECO:0000313" key="2">
    <source>
        <dbReference type="Proteomes" id="UP001234989"/>
    </source>
</evidence>
<sequence length="28" mass="3217">MVRRSVHQMAPLRHYTGINADPRLVGLK</sequence>